<organism evidence="2 3">
    <name type="scientific">Chryseobacterium gotjawalense</name>
    <dbReference type="NCBI Taxonomy" id="3042315"/>
    <lineage>
        <taxon>Bacteria</taxon>
        <taxon>Pseudomonadati</taxon>
        <taxon>Bacteroidota</taxon>
        <taxon>Flavobacteriia</taxon>
        <taxon>Flavobacteriales</taxon>
        <taxon>Weeksellaceae</taxon>
        <taxon>Chryseobacterium group</taxon>
        <taxon>Chryseobacterium</taxon>
    </lineage>
</organism>
<dbReference type="Proteomes" id="UP001241656">
    <property type="component" value="Chromosome"/>
</dbReference>
<dbReference type="EMBL" id="CP124855">
    <property type="protein sequence ID" value="WHF53014.1"/>
    <property type="molecule type" value="Genomic_DNA"/>
</dbReference>
<reference evidence="2 3" key="1">
    <citation type="submission" date="2023-05" db="EMBL/GenBank/DDBJ databases">
        <title>Genomic insight into Chryseobacterium sp. wdc7 isolated forest soil (Gotjawal).</title>
        <authorList>
            <person name="Park S.-J."/>
        </authorList>
    </citation>
    <scope>NUCLEOTIDE SEQUENCE [LARGE SCALE GENOMIC DNA]</scope>
    <source>
        <strain evidence="3">wdc7</strain>
    </source>
</reference>
<dbReference type="NCBIfam" id="TIGR04131">
    <property type="entry name" value="Bac_Flav_CTERM"/>
    <property type="match status" value="1"/>
</dbReference>
<dbReference type="InterPro" id="IPR026341">
    <property type="entry name" value="T9SS_type_B"/>
</dbReference>
<name>A0ABY8RH01_9FLAO</name>
<keyword evidence="3" id="KW-1185">Reference proteome</keyword>
<protein>
    <submittedName>
        <fullName evidence="2">T9SS type B sorting domain-containing protein</fullName>
    </submittedName>
</protein>
<proteinExistence type="predicted"/>
<dbReference type="RefSeq" id="WP_282906268.1">
    <property type="nucleotide sequence ID" value="NZ_CP124855.1"/>
</dbReference>
<evidence type="ECO:0000313" key="3">
    <source>
        <dbReference type="Proteomes" id="UP001241656"/>
    </source>
</evidence>
<sequence>MHRRLIFLTLSFLTYCLPLFGQQFCNTVKITDVNGNKDPVIDCNYPLTGSCLQLKATYPTFFETTSYRVSSENFSPYGDFNSGTPLNADADDLFFSKINIPFNFCYFGKNYSEVIVSSNGVLTFDSTQLGKVNYPNVEELNPSITLPKNSIFGVFSDLVFSKANDSEVYYSVIGTAPCRKLVVNFYKGRVLGCDQTVTSQIVLSEGSNIVEIFVENKPLLCAEAKFKNSLLGIINSEATIGYSPAVRNSGIWEAQNEAWKFTPNGNAVIPQVSWFNSSNVKVGSGDIVKICAEKNEIYTVKVSYPLCGNLEYVLQDTSAVTYALDYPLAKNSTEVFCGNSSFNVNLEDYVADLTPQNPGNLIFSFHNSLADAQNAVNPQPVNFVLSANRIFYVRVQSKSDPGCFRTAVLNLNLISKSLLTSNIAICDINNDGVENNFKLSLLDPKLFASPVNGSIHYFLSQADAENNINEVQTANLVNNLQLYVNYKTATCSQTFGPVTLNFLSSPVVNSPIPLVLSTCDYLGDLTEPFDFMAALGSQVTSDPNVILSFYATYQEAYSGTGSVLTTVRDGKYQVYVRVQAPGGCFSIAVINLDITLTKVEAKDHTAYICFDGTQDIAVDLNDYAPGMLLQSSAGITTTFFLSAADAEDDINPISNFQTITDNGDLVTKTFYVKFSDATDCYAVRALEINLVHVVIKQSVFEICDFKNDGEENVTLSTLSKRIIGSQNAAVSFFSNYTDAQNNTNAISSYKVQNTAKLFVRIVSYSCSAVFQIELSLVSTPVVEQVITVVKDNVCDNNNDGLEPFDLTNYESEIYTGSDAVSFQYYTGYNPANNSLTGLISTPTGFVIPKTKVVYVKVSFGSGCFSVSTLNIQLNFLPVVVLKKAILKKCDYDFNLNESFDLTEALPQLFYQNENLLAIGDLTISYYKTESAANAGVPATQINSPVVTINSKTTVWARFTSKSIGCYSVAPIELQTYLPPKAMNAVIGDLCDDNLDGLTDVDLTSFTDRMVYTADTENIFSFFQTKADADTNTNPIANPAKYSFGPATTRIWVRVENIPGCFDTASIDLSLGKKITFNNSGPFLINDCDTGNDNVENLDITRFEKTIYSGTATFEYYPTVLDINNGTNKISNPQSYLFNENSGPKTIFAKVSAPGFCPEKVEIKLSLKKTPMIILPDYYFCPDGFVDIKPDFSNLNIVSFEWKNPAGEVVSTTKELRNVKTAGVYSLMVTASNNCTFTTDVNVKIYEVPIITKLLPSGNSYTVIATGSKKILYSIDGINYQDVNVFYNLPYGVITFYVKFEDSDCNPQIKKGLVLNIRNAFSPNDDGINDTWIIDDLNVFDGQKTNLKVFNRFKEKIFEQESATRLEWDGKTLGRVVSTDAYWYVLTLADGRVFTGWVLVKNRN</sequence>
<evidence type="ECO:0000256" key="1">
    <source>
        <dbReference type="SAM" id="SignalP"/>
    </source>
</evidence>
<keyword evidence="1" id="KW-0732">Signal</keyword>
<feature type="chain" id="PRO_5046683937" evidence="1">
    <location>
        <begin position="22"/>
        <end position="1403"/>
    </location>
</feature>
<evidence type="ECO:0000313" key="2">
    <source>
        <dbReference type="EMBL" id="WHF53014.1"/>
    </source>
</evidence>
<gene>
    <name evidence="2" type="ORF">QGN23_06985</name>
</gene>
<feature type="signal peptide" evidence="1">
    <location>
        <begin position="1"/>
        <end position="21"/>
    </location>
</feature>
<dbReference type="Pfam" id="PF13585">
    <property type="entry name" value="CHU_C"/>
    <property type="match status" value="1"/>
</dbReference>
<accession>A0ABY8RH01</accession>